<proteinExistence type="inferred from homology"/>
<dbReference type="RefSeq" id="WP_311596133.1">
    <property type="nucleotide sequence ID" value="NZ_JAVREM010000004.1"/>
</dbReference>
<evidence type="ECO:0000256" key="2">
    <source>
        <dbReference type="ARBA" id="ARBA00023015"/>
    </source>
</evidence>
<dbReference type="InterPro" id="IPR013249">
    <property type="entry name" value="RNA_pol_sigma70_r4_t2"/>
</dbReference>
<reference evidence="9" key="1">
    <citation type="submission" date="2023-07" db="EMBL/GenBank/DDBJ databases">
        <title>30 novel species of actinomycetes from the DSMZ collection.</title>
        <authorList>
            <person name="Nouioui I."/>
        </authorList>
    </citation>
    <scope>NUCLEOTIDE SEQUENCE [LARGE SCALE GENOMIC DNA]</scope>
    <source>
        <strain evidence="9">DSM 44918</strain>
    </source>
</reference>
<dbReference type="InterPro" id="IPR036388">
    <property type="entry name" value="WH-like_DNA-bd_sf"/>
</dbReference>
<dbReference type="InterPro" id="IPR013324">
    <property type="entry name" value="RNA_pol_sigma_r3/r4-like"/>
</dbReference>
<evidence type="ECO:0000256" key="5">
    <source>
        <dbReference type="SAM" id="MobiDB-lite"/>
    </source>
</evidence>
<dbReference type="InterPro" id="IPR013325">
    <property type="entry name" value="RNA_pol_sigma_r2"/>
</dbReference>
<dbReference type="Proteomes" id="UP001183420">
    <property type="component" value="Unassembled WGS sequence"/>
</dbReference>
<dbReference type="PANTHER" id="PTHR43133">
    <property type="entry name" value="RNA POLYMERASE ECF-TYPE SIGMA FACTO"/>
    <property type="match status" value="1"/>
</dbReference>
<evidence type="ECO:0000259" key="6">
    <source>
        <dbReference type="Pfam" id="PF04542"/>
    </source>
</evidence>
<evidence type="ECO:0000259" key="7">
    <source>
        <dbReference type="Pfam" id="PF08281"/>
    </source>
</evidence>
<name>A0ABU2LJW6_9ACTN</name>
<evidence type="ECO:0000256" key="1">
    <source>
        <dbReference type="ARBA" id="ARBA00010641"/>
    </source>
</evidence>
<dbReference type="InterPro" id="IPR014284">
    <property type="entry name" value="RNA_pol_sigma-70_dom"/>
</dbReference>
<keyword evidence="4" id="KW-0804">Transcription</keyword>
<dbReference type="InterPro" id="IPR007627">
    <property type="entry name" value="RNA_pol_sigma70_r2"/>
</dbReference>
<dbReference type="CDD" id="cd06171">
    <property type="entry name" value="Sigma70_r4"/>
    <property type="match status" value="1"/>
</dbReference>
<dbReference type="Pfam" id="PF04542">
    <property type="entry name" value="Sigma70_r2"/>
    <property type="match status" value="1"/>
</dbReference>
<evidence type="ECO:0000313" key="9">
    <source>
        <dbReference type="Proteomes" id="UP001183420"/>
    </source>
</evidence>
<dbReference type="PANTHER" id="PTHR43133:SF25">
    <property type="entry name" value="RNA POLYMERASE SIGMA FACTOR RFAY-RELATED"/>
    <property type="match status" value="1"/>
</dbReference>
<feature type="compositionally biased region" description="Basic and acidic residues" evidence="5">
    <location>
        <begin position="165"/>
        <end position="178"/>
    </location>
</feature>
<feature type="domain" description="RNA polymerase sigma factor 70 region 4 type 2" evidence="7">
    <location>
        <begin position="105"/>
        <end position="155"/>
    </location>
</feature>
<dbReference type="NCBIfam" id="TIGR02937">
    <property type="entry name" value="sigma70-ECF"/>
    <property type="match status" value="1"/>
</dbReference>
<feature type="domain" description="RNA polymerase sigma-70 region 2" evidence="6">
    <location>
        <begin position="13"/>
        <end position="80"/>
    </location>
</feature>
<dbReference type="Gene3D" id="1.10.10.10">
    <property type="entry name" value="Winged helix-like DNA-binding domain superfamily/Winged helix DNA-binding domain"/>
    <property type="match status" value="1"/>
</dbReference>
<accession>A0ABU2LJW6</accession>
<dbReference type="Pfam" id="PF08281">
    <property type="entry name" value="Sigma70_r4_2"/>
    <property type="match status" value="1"/>
</dbReference>
<keyword evidence="3" id="KW-0731">Sigma factor</keyword>
<evidence type="ECO:0000256" key="4">
    <source>
        <dbReference type="ARBA" id="ARBA00023163"/>
    </source>
</evidence>
<protein>
    <submittedName>
        <fullName evidence="8">Sigma-70 family RNA polymerase sigma factor</fullName>
    </submittedName>
</protein>
<comment type="caution">
    <text evidence="8">The sequence shown here is derived from an EMBL/GenBank/DDBJ whole genome shotgun (WGS) entry which is preliminary data.</text>
</comment>
<dbReference type="SUPFAM" id="SSF88946">
    <property type="entry name" value="Sigma2 domain of RNA polymerase sigma factors"/>
    <property type="match status" value="1"/>
</dbReference>
<dbReference type="Gene3D" id="1.10.1740.10">
    <property type="match status" value="1"/>
</dbReference>
<dbReference type="InterPro" id="IPR039425">
    <property type="entry name" value="RNA_pol_sigma-70-like"/>
</dbReference>
<gene>
    <name evidence="8" type="ORF">RNC47_05890</name>
</gene>
<sequence length="178" mass="20147">MDSDELADRFDRLARSTLRRVTGYCLRRTDEAAAHDAVSEVYAVAWRRRRQLPDDDHQALLWLLGVARNVLANQARSQRRWLRLLRRAAEGAVPAPAFETGVADLDVALAELSEADREVLRLAYWDDLSHDDIADHLGITPGAVATRLHRARQRLRPHLTALDHAPQDSEGKLAHARR</sequence>
<keyword evidence="2" id="KW-0805">Transcription regulation</keyword>
<dbReference type="SUPFAM" id="SSF88659">
    <property type="entry name" value="Sigma3 and sigma4 domains of RNA polymerase sigma factors"/>
    <property type="match status" value="1"/>
</dbReference>
<keyword evidence="9" id="KW-1185">Reference proteome</keyword>
<organism evidence="8 9">
    <name type="scientific">Streptomyces millisiae</name>
    <dbReference type="NCBI Taxonomy" id="3075542"/>
    <lineage>
        <taxon>Bacteria</taxon>
        <taxon>Bacillati</taxon>
        <taxon>Actinomycetota</taxon>
        <taxon>Actinomycetes</taxon>
        <taxon>Kitasatosporales</taxon>
        <taxon>Streptomycetaceae</taxon>
        <taxon>Streptomyces</taxon>
    </lineage>
</organism>
<comment type="similarity">
    <text evidence="1">Belongs to the sigma-70 factor family. ECF subfamily.</text>
</comment>
<dbReference type="EMBL" id="JAVREM010000004">
    <property type="protein sequence ID" value="MDT0317873.1"/>
    <property type="molecule type" value="Genomic_DNA"/>
</dbReference>
<feature type="region of interest" description="Disordered" evidence="5">
    <location>
        <begin position="157"/>
        <end position="178"/>
    </location>
</feature>
<evidence type="ECO:0000313" key="8">
    <source>
        <dbReference type="EMBL" id="MDT0317873.1"/>
    </source>
</evidence>
<evidence type="ECO:0000256" key="3">
    <source>
        <dbReference type="ARBA" id="ARBA00023082"/>
    </source>
</evidence>